<proteinExistence type="predicted"/>
<dbReference type="KEGG" id="bsan:CHH28_01485"/>
<protein>
    <submittedName>
        <fullName evidence="2">Amino acid ABC transporter substrate-binding protein</fullName>
    </submittedName>
</protein>
<dbReference type="EMBL" id="CP022530">
    <property type="protein sequence ID" value="ASP40789.1"/>
    <property type="molecule type" value="Genomic_DNA"/>
</dbReference>
<sequence length="238" mass="26808">MTALILACHAQADNKLFLFTEQFPPYNMTLDGRPFAHDAEEIGGLCTDMVKEIIQKVPYEVKIKLRNWSFGLDRVKRKPNHGIYCAARTEEREAWFEWVGPLTNIGWTLFSQPESNITLNSLADAKKYEIGGYKGDVMTNYLLEQGFNVSVINNDALNPRRLQLGQIDLWVSDELAGPYTASDAVNMDPRKVLTFKNTPLYLALNKDTDPKMVAALQKAAQELIADGTFAAIENLYGR</sequence>
<accession>A0A222FPV5</accession>
<dbReference type="Gene3D" id="3.40.190.10">
    <property type="entry name" value="Periplasmic binding protein-like II"/>
    <property type="match status" value="2"/>
</dbReference>
<evidence type="ECO:0000313" key="3">
    <source>
        <dbReference type="Proteomes" id="UP000202440"/>
    </source>
</evidence>
<feature type="domain" description="Solute-binding protein family 3/N-terminal" evidence="1">
    <location>
        <begin position="34"/>
        <end position="236"/>
    </location>
</feature>
<dbReference type="Proteomes" id="UP000202440">
    <property type="component" value="Chromosome"/>
</dbReference>
<evidence type="ECO:0000259" key="1">
    <source>
        <dbReference type="Pfam" id="PF00497"/>
    </source>
</evidence>
<dbReference type="PANTHER" id="PTHR38834">
    <property type="entry name" value="PERIPLASMIC SUBSTRATE BINDING PROTEIN FAMILY 3"/>
    <property type="match status" value="1"/>
</dbReference>
<evidence type="ECO:0000313" key="2">
    <source>
        <dbReference type="EMBL" id="ASP40789.1"/>
    </source>
</evidence>
<dbReference type="PANTHER" id="PTHR38834:SF3">
    <property type="entry name" value="SOLUTE-BINDING PROTEIN FAMILY 3_N-TERMINAL DOMAIN-CONTAINING PROTEIN"/>
    <property type="match status" value="1"/>
</dbReference>
<gene>
    <name evidence="2" type="ORF">CHH28_01485</name>
</gene>
<dbReference type="SUPFAM" id="SSF53850">
    <property type="entry name" value="Periplasmic binding protein-like II"/>
    <property type="match status" value="1"/>
</dbReference>
<name>A0A222FPV5_9GAMM</name>
<dbReference type="InterPro" id="IPR001638">
    <property type="entry name" value="Solute-binding_3/MltF_N"/>
</dbReference>
<organism evidence="2 3">
    <name type="scientific">Bacterioplanes sanyensis</name>
    <dbReference type="NCBI Taxonomy" id="1249553"/>
    <lineage>
        <taxon>Bacteria</taxon>
        <taxon>Pseudomonadati</taxon>
        <taxon>Pseudomonadota</taxon>
        <taxon>Gammaproteobacteria</taxon>
        <taxon>Oceanospirillales</taxon>
        <taxon>Oceanospirillaceae</taxon>
        <taxon>Bacterioplanes</taxon>
    </lineage>
</organism>
<reference evidence="2 3" key="1">
    <citation type="submission" date="2017-07" db="EMBL/GenBank/DDBJ databases">
        <title>Annotated genome sequence of Bacterioplanes sanyensis isolated from Red Sea.</title>
        <authorList>
            <person name="Rehman Z.U."/>
        </authorList>
    </citation>
    <scope>NUCLEOTIDE SEQUENCE [LARGE SCALE GENOMIC DNA]</scope>
    <source>
        <strain evidence="2 3">NV9</strain>
    </source>
</reference>
<keyword evidence="3" id="KW-1185">Reference proteome</keyword>
<dbReference type="AlphaFoldDB" id="A0A222FPV5"/>
<dbReference type="Pfam" id="PF00497">
    <property type="entry name" value="SBP_bac_3"/>
    <property type="match status" value="1"/>
</dbReference>
<dbReference type="OrthoDB" id="8587856at2"/>